<dbReference type="AlphaFoldDB" id="H6QSB5"/>
<dbReference type="PANTHER" id="PTHR46169">
    <property type="entry name" value="DNA REPLICATION-RELATED ELEMENT FACTOR, ISOFORM A"/>
    <property type="match status" value="1"/>
</dbReference>
<dbReference type="HOGENOM" id="CLU_077740_0_0_1"/>
<evidence type="ECO:0000256" key="1">
    <source>
        <dbReference type="SAM" id="MobiDB-lite"/>
    </source>
</evidence>
<dbReference type="InParanoid" id="H6QSB5"/>
<organism evidence="2 3">
    <name type="scientific">Puccinia graminis f. sp. tritici (strain CRL 75-36-700-3 / race SCCL)</name>
    <name type="common">Black stem rust fungus</name>
    <dbReference type="NCBI Taxonomy" id="418459"/>
    <lineage>
        <taxon>Eukaryota</taxon>
        <taxon>Fungi</taxon>
        <taxon>Dikarya</taxon>
        <taxon>Basidiomycota</taxon>
        <taxon>Pucciniomycotina</taxon>
        <taxon>Pucciniomycetes</taxon>
        <taxon>Pucciniales</taxon>
        <taxon>Pucciniaceae</taxon>
        <taxon>Puccinia</taxon>
    </lineage>
</organism>
<dbReference type="PANTHER" id="PTHR46169:SF15">
    <property type="entry name" value="INNER CENTROMERE PROTEIN A-LIKE ISOFORM X1-RELATED"/>
    <property type="match status" value="1"/>
</dbReference>
<evidence type="ECO:0000313" key="2">
    <source>
        <dbReference type="EMBL" id="EHS63639.1"/>
    </source>
</evidence>
<dbReference type="KEGG" id="pgr:PGTG_21727"/>
<gene>
    <name evidence="2" type="ORF">PGTG_21727</name>
</gene>
<evidence type="ECO:0008006" key="4">
    <source>
        <dbReference type="Google" id="ProtNLM"/>
    </source>
</evidence>
<dbReference type="VEuPathDB" id="FungiDB:PGTG_21727"/>
<feature type="region of interest" description="Disordered" evidence="1">
    <location>
        <begin position="182"/>
        <end position="218"/>
    </location>
</feature>
<evidence type="ECO:0000313" key="3">
    <source>
        <dbReference type="Proteomes" id="UP000008783"/>
    </source>
</evidence>
<protein>
    <recommendedName>
        <fullName evidence="4">DUF659 domain-containing protein</fullName>
    </recommendedName>
</protein>
<dbReference type="InterPro" id="IPR012337">
    <property type="entry name" value="RNaseH-like_sf"/>
</dbReference>
<dbReference type="RefSeq" id="XP_003889624.1">
    <property type="nucleotide sequence ID" value="XM_003889575.1"/>
</dbReference>
<sequence>MLSLQNVNQLCAIWCAEAARPFSALVEESHKALLHPTSKRSLPGRQTVSSDIHMLYSAIQEDYKAILKSPNGFDILGIVVYRLAEDESGETKLESMPLDFIRLARSHTGEYLAQTVSLVVEKFGIQDKICGIVSDNASNNKVMVSELKKKKWARFKGEPHWIRCFAHVLNLIAQAILRPFGSQKKSKTTNQSGSIPLDDSEDSGSGDEDEEAEEQIRP</sequence>
<dbReference type="InterPro" id="IPR052717">
    <property type="entry name" value="Vacuolar_transposase_reg"/>
</dbReference>
<name>H6QSB5_PUCGT</name>
<feature type="compositionally biased region" description="Acidic residues" evidence="1">
    <location>
        <begin position="198"/>
        <end position="218"/>
    </location>
</feature>
<dbReference type="OrthoDB" id="3228311at2759"/>
<dbReference type="Proteomes" id="UP000008783">
    <property type="component" value="Unassembled WGS sequence"/>
</dbReference>
<keyword evidence="3" id="KW-1185">Reference proteome</keyword>
<proteinExistence type="predicted"/>
<reference evidence="3" key="1">
    <citation type="journal article" date="2011" name="Proc. Natl. Acad. Sci. U.S.A.">
        <title>Obligate biotrophy features unraveled by the genomic analysis of rust fungi.</title>
        <authorList>
            <person name="Duplessis S."/>
            <person name="Cuomo C.A."/>
            <person name="Lin Y.-C."/>
            <person name="Aerts A."/>
            <person name="Tisserant E."/>
            <person name="Veneault-Fourrey C."/>
            <person name="Joly D.L."/>
            <person name="Hacquard S."/>
            <person name="Amselem J."/>
            <person name="Cantarel B.L."/>
            <person name="Chiu R."/>
            <person name="Coutinho P.M."/>
            <person name="Feau N."/>
            <person name="Field M."/>
            <person name="Frey P."/>
            <person name="Gelhaye E."/>
            <person name="Goldberg J."/>
            <person name="Grabherr M.G."/>
            <person name="Kodira C.D."/>
            <person name="Kohler A."/>
            <person name="Kuees U."/>
            <person name="Lindquist E.A."/>
            <person name="Lucas S.M."/>
            <person name="Mago R."/>
            <person name="Mauceli E."/>
            <person name="Morin E."/>
            <person name="Murat C."/>
            <person name="Pangilinan J.L."/>
            <person name="Park R."/>
            <person name="Pearson M."/>
            <person name="Quesneville H."/>
            <person name="Rouhier N."/>
            <person name="Sakthikumar S."/>
            <person name="Salamov A.A."/>
            <person name="Schmutz J."/>
            <person name="Selles B."/>
            <person name="Shapiro H."/>
            <person name="Tanguay P."/>
            <person name="Tuskan G.A."/>
            <person name="Henrissat B."/>
            <person name="Van de Peer Y."/>
            <person name="Rouze P."/>
            <person name="Ellis J.G."/>
            <person name="Dodds P.N."/>
            <person name="Schein J.E."/>
            <person name="Zhong S."/>
            <person name="Hamelin R.C."/>
            <person name="Grigoriev I.V."/>
            <person name="Szabo L.J."/>
            <person name="Martin F."/>
        </authorList>
    </citation>
    <scope>NUCLEOTIDE SEQUENCE [LARGE SCALE GENOMIC DNA]</scope>
    <source>
        <strain evidence="3">CRL 75-36-700-3 / race SCCL</strain>
    </source>
</reference>
<accession>H6QSB5</accession>
<dbReference type="EMBL" id="DS178291">
    <property type="protein sequence ID" value="EHS63639.1"/>
    <property type="molecule type" value="Genomic_DNA"/>
</dbReference>
<dbReference type="GeneID" id="13542609"/>
<dbReference type="SUPFAM" id="SSF53098">
    <property type="entry name" value="Ribonuclease H-like"/>
    <property type="match status" value="1"/>
</dbReference>